<name>A0AA38M0H5_9CUCU</name>
<dbReference type="AlphaFoldDB" id="A0AA38M0H5"/>
<dbReference type="Pfam" id="PF01702">
    <property type="entry name" value="TGT"/>
    <property type="match status" value="1"/>
</dbReference>
<keyword evidence="1" id="KW-0479">Metal-binding</keyword>
<accession>A0AA38M0H5</accession>
<reference evidence="3" key="1">
    <citation type="journal article" date="2023" name="G3 (Bethesda)">
        <title>Whole genome assemblies of Zophobas morio and Tenebrio molitor.</title>
        <authorList>
            <person name="Kaur S."/>
            <person name="Stinson S.A."/>
            <person name="diCenzo G.C."/>
        </authorList>
    </citation>
    <scope>NUCLEOTIDE SEQUENCE</scope>
    <source>
        <strain evidence="3">QUZm001</strain>
    </source>
</reference>
<dbReference type="Gene3D" id="3.20.20.105">
    <property type="entry name" value="Queuine tRNA-ribosyltransferase-like"/>
    <property type="match status" value="1"/>
</dbReference>
<proteinExistence type="predicted"/>
<dbReference type="SUPFAM" id="SSF51713">
    <property type="entry name" value="tRNA-guanine transglycosylase"/>
    <property type="match status" value="1"/>
</dbReference>
<dbReference type="PANTHER" id="PTHR43468">
    <property type="match status" value="1"/>
</dbReference>
<dbReference type="InterPro" id="IPR036511">
    <property type="entry name" value="TGT-like_sf"/>
</dbReference>
<dbReference type="GO" id="GO:0046872">
    <property type="term" value="F:metal ion binding"/>
    <property type="evidence" value="ECO:0007669"/>
    <property type="project" value="UniProtKB-KW"/>
</dbReference>
<dbReference type="GO" id="GO:0006400">
    <property type="term" value="P:tRNA modification"/>
    <property type="evidence" value="ECO:0007669"/>
    <property type="project" value="InterPro"/>
</dbReference>
<evidence type="ECO:0000259" key="2">
    <source>
        <dbReference type="Pfam" id="PF01702"/>
    </source>
</evidence>
<keyword evidence="4" id="KW-1185">Reference proteome</keyword>
<feature type="domain" description="tRNA-guanine(15) transglycosylase-like" evidence="2">
    <location>
        <begin position="8"/>
        <end position="99"/>
    </location>
</feature>
<organism evidence="3 4">
    <name type="scientific">Zophobas morio</name>
    <dbReference type="NCBI Taxonomy" id="2755281"/>
    <lineage>
        <taxon>Eukaryota</taxon>
        <taxon>Metazoa</taxon>
        <taxon>Ecdysozoa</taxon>
        <taxon>Arthropoda</taxon>
        <taxon>Hexapoda</taxon>
        <taxon>Insecta</taxon>
        <taxon>Pterygota</taxon>
        <taxon>Neoptera</taxon>
        <taxon>Endopterygota</taxon>
        <taxon>Coleoptera</taxon>
        <taxon>Polyphaga</taxon>
        <taxon>Cucujiformia</taxon>
        <taxon>Tenebrionidae</taxon>
        <taxon>Zophobas</taxon>
    </lineage>
</organism>
<dbReference type="NCBIfam" id="TIGR00449">
    <property type="entry name" value="tgt_general"/>
    <property type="match status" value="1"/>
</dbReference>
<dbReference type="EMBL" id="JALNTZ010001092">
    <property type="protein sequence ID" value="KAJ3628711.1"/>
    <property type="molecule type" value="Genomic_DNA"/>
</dbReference>
<dbReference type="PANTHER" id="PTHR43468:SF1">
    <property type="entry name" value="TRNA-GUANOSINE(34) QUEUINE TRANSGLYCOSYLASE"/>
    <property type="match status" value="1"/>
</dbReference>
<gene>
    <name evidence="3" type="ORF">Zmor_003903</name>
</gene>
<evidence type="ECO:0000313" key="4">
    <source>
        <dbReference type="Proteomes" id="UP001168821"/>
    </source>
</evidence>
<protein>
    <recommendedName>
        <fullName evidence="2">tRNA-guanine(15) transglycosylase-like domain-containing protein</fullName>
    </recommendedName>
</protein>
<evidence type="ECO:0000256" key="1">
    <source>
        <dbReference type="ARBA" id="ARBA00022723"/>
    </source>
</evidence>
<evidence type="ECO:0000313" key="3">
    <source>
        <dbReference type="EMBL" id="KAJ3628711.1"/>
    </source>
</evidence>
<comment type="caution">
    <text evidence="3">The sequence shown here is derived from an EMBL/GenBank/DDBJ whole genome shotgun (WGS) entry which is preliminary data.</text>
</comment>
<dbReference type="Proteomes" id="UP001168821">
    <property type="component" value="Unassembled WGS sequence"/>
</dbReference>
<sequence>MILGLTYQPCHLLGVGDIFCITNTVGFGIDTYDSSFPTKLARHGRLLVRYCSLLSANPIFRKLCKADRDGCINIKSTAFLNDFGPIERGCLCFTCANHS</sequence>
<dbReference type="InterPro" id="IPR002616">
    <property type="entry name" value="tRNA_ribo_trans-like"/>
</dbReference>